<protein>
    <submittedName>
        <fullName evidence="2">Uncharacterized protein</fullName>
    </submittedName>
</protein>
<evidence type="ECO:0000256" key="1">
    <source>
        <dbReference type="SAM" id="MobiDB-lite"/>
    </source>
</evidence>
<dbReference type="Proteomes" id="UP000758155">
    <property type="component" value="Unassembled WGS sequence"/>
</dbReference>
<proteinExistence type="predicted"/>
<evidence type="ECO:0000313" key="3">
    <source>
        <dbReference type="Proteomes" id="UP000758155"/>
    </source>
</evidence>
<gene>
    <name evidence="2" type="ORF">E8E12_002570</name>
</gene>
<dbReference type="EMBL" id="SWKV01000131">
    <property type="protein sequence ID" value="KAF3031634.1"/>
    <property type="molecule type" value="Genomic_DNA"/>
</dbReference>
<name>A0A9P5BVF6_9PLEO</name>
<sequence>MAYEAYTAEQEAAKAAERELKKTQKLLKDERDEQACVRRAGEKDEREKKRIQERKETDERKADRERKKRERGHE</sequence>
<organism evidence="2 3">
    <name type="scientific">Didymella heteroderae</name>
    <dbReference type="NCBI Taxonomy" id="1769908"/>
    <lineage>
        <taxon>Eukaryota</taxon>
        <taxon>Fungi</taxon>
        <taxon>Dikarya</taxon>
        <taxon>Ascomycota</taxon>
        <taxon>Pezizomycotina</taxon>
        <taxon>Dothideomycetes</taxon>
        <taxon>Pleosporomycetidae</taxon>
        <taxon>Pleosporales</taxon>
        <taxon>Pleosporineae</taxon>
        <taxon>Didymellaceae</taxon>
        <taxon>Didymella</taxon>
    </lineage>
</organism>
<reference evidence="2" key="1">
    <citation type="submission" date="2019-04" db="EMBL/GenBank/DDBJ databases">
        <title>Sequencing of skin fungus with MAO and IRED activity.</title>
        <authorList>
            <person name="Marsaioli A.J."/>
            <person name="Bonatto J.M.C."/>
            <person name="Reis Junior O."/>
        </authorList>
    </citation>
    <scope>NUCLEOTIDE SEQUENCE</scope>
    <source>
        <strain evidence="2">28M1</strain>
    </source>
</reference>
<dbReference type="AlphaFoldDB" id="A0A9P5BVF6"/>
<keyword evidence="3" id="KW-1185">Reference proteome</keyword>
<evidence type="ECO:0000313" key="2">
    <source>
        <dbReference type="EMBL" id="KAF3031634.1"/>
    </source>
</evidence>
<comment type="caution">
    <text evidence="2">The sequence shown here is derived from an EMBL/GenBank/DDBJ whole genome shotgun (WGS) entry which is preliminary data.</text>
</comment>
<accession>A0A9P5BVF6</accession>
<feature type="region of interest" description="Disordered" evidence="1">
    <location>
        <begin position="25"/>
        <end position="74"/>
    </location>
</feature>